<dbReference type="GO" id="GO:0003677">
    <property type="term" value="F:DNA binding"/>
    <property type="evidence" value="ECO:0007669"/>
    <property type="project" value="InterPro"/>
</dbReference>
<gene>
    <name evidence="3" type="ORF">SAMN05216215_1009209</name>
</gene>
<dbReference type="AlphaFoldDB" id="A0A1H3AP40"/>
<dbReference type="SUPFAM" id="SSF47413">
    <property type="entry name" value="lambda repressor-like DNA-binding domains"/>
    <property type="match status" value="1"/>
</dbReference>
<dbReference type="CDD" id="cd00093">
    <property type="entry name" value="HTH_XRE"/>
    <property type="match status" value="1"/>
</dbReference>
<dbReference type="Proteomes" id="UP000199529">
    <property type="component" value="Unassembled WGS sequence"/>
</dbReference>
<dbReference type="InterPro" id="IPR001387">
    <property type="entry name" value="Cro/C1-type_HTH"/>
</dbReference>
<feature type="region of interest" description="Disordered" evidence="1">
    <location>
        <begin position="72"/>
        <end position="91"/>
    </location>
</feature>
<protein>
    <submittedName>
        <fullName evidence="3">Helix-turn-helix domain-containing protein</fullName>
    </submittedName>
</protein>
<dbReference type="Gene3D" id="1.10.260.40">
    <property type="entry name" value="lambda repressor-like DNA-binding domains"/>
    <property type="match status" value="1"/>
</dbReference>
<feature type="compositionally biased region" description="Basic and acidic residues" evidence="1">
    <location>
        <begin position="72"/>
        <end position="83"/>
    </location>
</feature>
<organism evidence="3 4">
    <name type="scientific">Saccharopolyspora shandongensis</name>
    <dbReference type="NCBI Taxonomy" id="418495"/>
    <lineage>
        <taxon>Bacteria</taxon>
        <taxon>Bacillati</taxon>
        <taxon>Actinomycetota</taxon>
        <taxon>Actinomycetes</taxon>
        <taxon>Pseudonocardiales</taxon>
        <taxon>Pseudonocardiaceae</taxon>
        <taxon>Saccharopolyspora</taxon>
    </lineage>
</organism>
<evidence type="ECO:0000259" key="2">
    <source>
        <dbReference type="PROSITE" id="PS50943"/>
    </source>
</evidence>
<dbReference type="SMART" id="SM00530">
    <property type="entry name" value="HTH_XRE"/>
    <property type="match status" value="1"/>
</dbReference>
<evidence type="ECO:0000256" key="1">
    <source>
        <dbReference type="SAM" id="MobiDB-lite"/>
    </source>
</evidence>
<sequence>MQCLAARSFLGKAVRNARIRVAVSQDQLAKKCGWSQGKIQKIESASQATAVGDVDTLVEALGIGEELAEKMRDSARKSRELRSGRPSPPPYFHRFLESEPHATEVRAWHCERIPGLLQSEQYMLAQFRHAGADDVTQSMRQRLERRKTLLGSRPPFYRVVLSESAFRRMPGGRARRNAILADQAEHLIEFTSQCTRLQLQVLPFDAETPYVPGDFTAMSFAVDPLSADAEAPEAGRESFVYLEHAHHGDYRKKSQELKGYHNTWDQLSAAALSQQDTKLFLQDLAEECRSRLPLTALPQESKDLLK</sequence>
<reference evidence="4" key="1">
    <citation type="submission" date="2016-10" db="EMBL/GenBank/DDBJ databases">
        <authorList>
            <person name="Varghese N."/>
            <person name="Submissions S."/>
        </authorList>
    </citation>
    <scope>NUCLEOTIDE SEQUENCE [LARGE SCALE GENOMIC DNA]</scope>
    <source>
        <strain evidence="4">CGMCC 4.3530</strain>
    </source>
</reference>
<dbReference type="Pfam" id="PF19054">
    <property type="entry name" value="DUF5753"/>
    <property type="match status" value="1"/>
</dbReference>
<dbReference type="PROSITE" id="PS50943">
    <property type="entry name" value="HTH_CROC1"/>
    <property type="match status" value="1"/>
</dbReference>
<dbReference type="EMBL" id="FNOK01000009">
    <property type="protein sequence ID" value="SDX31462.1"/>
    <property type="molecule type" value="Genomic_DNA"/>
</dbReference>
<feature type="domain" description="HTH cro/C1-type" evidence="2">
    <location>
        <begin position="14"/>
        <end position="67"/>
    </location>
</feature>
<name>A0A1H3AP40_9PSEU</name>
<proteinExistence type="predicted"/>
<dbReference type="Pfam" id="PF13560">
    <property type="entry name" value="HTH_31"/>
    <property type="match status" value="1"/>
</dbReference>
<keyword evidence="4" id="KW-1185">Reference proteome</keyword>
<accession>A0A1H3AP40</accession>
<dbReference type="STRING" id="418495.SAMN05216215_1009209"/>
<dbReference type="InterPro" id="IPR043917">
    <property type="entry name" value="DUF5753"/>
</dbReference>
<dbReference type="InterPro" id="IPR010982">
    <property type="entry name" value="Lambda_DNA-bd_dom_sf"/>
</dbReference>
<evidence type="ECO:0000313" key="3">
    <source>
        <dbReference type="EMBL" id="SDX31462.1"/>
    </source>
</evidence>
<evidence type="ECO:0000313" key="4">
    <source>
        <dbReference type="Proteomes" id="UP000199529"/>
    </source>
</evidence>